<reference evidence="2 3" key="1">
    <citation type="journal article" date="2018" name="Nat. Ecol. Evol.">
        <title>Pezizomycetes genomes reveal the molecular basis of ectomycorrhizal truffle lifestyle.</title>
        <authorList>
            <person name="Murat C."/>
            <person name="Payen T."/>
            <person name="Noel B."/>
            <person name="Kuo A."/>
            <person name="Morin E."/>
            <person name="Chen J."/>
            <person name="Kohler A."/>
            <person name="Krizsan K."/>
            <person name="Balestrini R."/>
            <person name="Da Silva C."/>
            <person name="Montanini B."/>
            <person name="Hainaut M."/>
            <person name="Levati E."/>
            <person name="Barry K.W."/>
            <person name="Belfiori B."/>
            <person name="Cichocki N."/>
            <person name="Clum A."/>
            <person name="Dockter R.B."/>
            <person name="Fauchery L."/>
            <person name="Guy J."/>
            <person name="Iotti M."/>
            <person name="Le Tacon F."/>
            <person name="Lindquist E.A."/>
            <person name="Lipzen A."/>
            <person name="Malagnac F."/>
            <person name="Mello A."/>
            <person name="Molinier V."/>
            <person name="Miyauchi S."/>
            <person name="Poulain J."/>
            <person name="Riccioni C."/>
            <person name="Rubini A."/>
            <person name="Sitrit Y."/>
            <person name="Splivallo R."/>
            <person name="Traeger S."/>
            <person name="Wang M."/>
            <person name="Zifcakova L."/>
            <person name="Wipf D."/>
            <person name="Zambonelli A."/>
            <person name="Paolocci F."/>
            <person name="Nowrousian M."/>
            <person name="Ottonello S."/>
            <person name="Baldrian P."/>
            <person name="Spatafora J.W."/>
            <person name="Henrissat B."/>
            <person name="Nagy L.G."/>
            <person name="Aury J.M."/>
            <person name="Wincker P."/>
            <person name="Grigoriev I.V."/>
            <person name="Bonfante P."/>
            <person name="Martin F.M."/>
        </authorList>
    </citation>
    <scope>NUCLEOTIDE SEQUENCE [LARGE SCALE GENOMIC DNA]</scope>
    <source>
        <strain evidence="2 3">RN42</strain>
    </source>
</reference>
<gene>
    <name evidence="2" type="ORF">BJ508DRAFT_334835</name>
</gene>
<name>A0A3N4HEP7_ASCIM</name>
<organism evidence="2 3">
    <name type="scientific">Ascobolus immersus RN42</name>
    <dbReference type="NCBI Taxonomy" id="1160509"/>
    <lineage>
        <taxon>Eukaryota</taxon>
        <taxon>Fungi</taxon>
        <taxon>Dikarya</taxon>
        <taxon>Ascomycota</taxon>
        <taxon>Pezizomycotina</taxon>
        <taxon>Pezizomycetes</taxon>
        <taxon>Pezizales</taxon>
        <taxon>Ascobolaceae</taxon>
        <taxon>Ascobolus</taxon>
    </lineage>
</organism>
<dbReference type="Proteomes" id="UP000275078">
    <property type="component" value="Unassembled WGS sequence"/>
</dbReference>
<accession>A0A3N4HEP7</accession>
<feature type="compositionally biased region" description="Basic and acidic residues" evidence="1">
    <location>
        <begin position="1"/>
        <end position="11"/>
    </location>
</feature>
<protein>
    <submittedName>
        <fullName evidence="2">Uncharacterized protein</fullName>
    </submittedName>
</protein>
<keyword evidence="3" id="KW-1185">Reference proteome</keyword>
<evidence type="ECO:0000256" key="1">
    <source>
        <dbReference type="SAM" id="MobiDB-lite"/>
    </source>
</evidence>
<dbReference type="AlphaFoldDB" id="A0A3N4HEP7"/>
<feature type="region of interest" description="Disordered" evidence="1">
    <location>
        <begin position="1"/>
        <end position="92"/>
    </location>
</feature>
<evidence type="ECO:0000313" key="3">
    <source>
        <dbReference type="Proteomes" id="UP000275078"/>
    </source>
</evidence>
<sequence length="129" mass="14496">MSDRGERRNSEDLYNGRIRATFMERREERGPREEGPNARGDSRTNQSVYDEFGGQAYGSAHYLGYPESGGPASRRPSQNQNDCFDDRASSGRKLQQTNRLDLSFLLSTTQAISMTPITGWISIATNAQR</sequence>
<proteinExistence type="predicted"/>
<evidence type="ECO:0000313" key="2">
    <source>
        <dbReference type="EMBL" id="RPA72665.1"/>
    </source>
</evidence>
<feature type="compositionally biased region" description="Basic and acidic residues" evidence="1">
    <location>
        <begin position="22"/>
        <end position="42"/>
    </location>
</feature>
<dbReference type="EMBL" id="ML119852">
    <property type="protein sequence ID" value="RPA72665.1"/>
    <property type="molecule type" value="Genomic_DNA"/>
</dbReference>